<proteinExistence type="predicted"/>
<sequence>MSFNPYNPEPYSHPGPCAYTPINIDKRRPTIKTRFNCINYATHTEPAAYTLKSCLISRQQTISQVYKPLTKFVTPAPSRDFQNIFSERGKVYERCGIDYQLREKSQVPAFYNIKSELGTKKRSIHQKCKNGILLI</sequence>
<accession>V6M4I0</accession>
<reference evidence="2" key="2">
    <citation type="submission" date="2020-12" db="EMBL/GenBank/DDBJ databases">
        <title>New Spironucleus salmonicida genome in near-complete chromosomes.</title>
        <authorList>
            <person name="Xu F."/>
            <person name="Kurt Z."/>
            <person name="Jimenez-Gonzalez A."/>
            <person name="Astvaldsson A."/>
            <person name="Andersson J.O."/>
            <person name="Svard S.G."/>
        </authorList>
    </citation>
    <scope>NUCLEOTIDE SEQUENCE</scope>
    <source>
        <strain evidence="2">ATCC 50377</strain>
    </source>
</reference>
<gene>
    <name evidence="1" type="ORF">SS50377_11571</name>
    <name evidence="2" type="ORF">SS50377_25795</name>
</gene>
<dbReference type="VEuPathDB" id="GiardiaDB:SS50377_25795"/>
<dbReference type="Proteomes" id="UP000018208">
    <property type="component" value="Unassembled WGS sequence"/>
</dbReference>
<protein>
    <submittedName>
        <fullName evidence="1">Uncharacterized protein</fullName>
    </submittedName>
</protein>
<name>V6M4I0_9EUKA</name>
<reference evidence="1 2" key="1">
    <citation type="journal article" date="2014" name="PLoS Genet.">
        <title>The Genome of Spironucleus salmonicida Highlights a Fish Pathogen Adapted to Fluctuating Environments.</title>
        <authorList>
            <person name="Xu F."/>
            <person name="Jerlstrom-Hultqvist J."/>
            <person name="Einarsson E."/>
            <person name="Astvaldsson A."/>
            <person name="Svard S.G."/>
            <person name="Andersson J.O."/>
        </authorList>
    </citation>
    <scope>NUCLEOTIDE SEQUENCE</scope>
    <source>
        <strain evidence="2">ATCC 50377</strain>
    </source>
</reference>
<evidence type="ECO:0000313" key="2">
    <source>
        <dbReference type="EMBL" id="KAH0571606.1"/>
    </source>
</evidence>
<dbReference type="EMBL" id="KI545996">
    <property type="protein sequence ID" value="EST48229.1"/>
    <property type="molecule type" value="Genomic_DNA"/>
</dbReference>
<dbReference type="EMBL" id="AUWU02000006">
    <property type="protein sequence ID" value="KAH0571606.1"/>
    <property type="molecule type" value="Genomic_DNA"/>
</dbReference>
<dbReference type="AlphaFoldDB" id="V6M4I0"/>
<organism evidence="1">
    <name type="scientific">Spironucleus salmonicida</name>
    <dbReference type="NCBI Taxonomy" id="348837"/>
    <lineage>
        <taxon>Eukaryota</taxon>
        <taxon>Metamonada</taxon>
        <taxon>Diplomonadida</taxon>
        <taxon>Hexamitidae</taxon>
        <taxon>Hexamitinae</taxon>
        <taxon>Spironucleus</taxon>
    </lineage>
</organism>
<evidence type="ECO:0000313" key="1">
    <source>
        <dbReference type="EMBL" id="EST48229.1"/>
    </source>
</evidence>
<keyword evidence="3" id="KW-1185">Reference proteome</keyword>
<evidence type="ECO:0000313" key="3">
    <source>
        <dbReference type="Proteomes" id="UP000018208"/>
    </source>
</evidence>